<keyword evidence="5" id="KW-1185">Reference proteome</keyword>
<dbReference type="GO" id="GO:0003677">
    <property type="term" value="F:DNA binding"/>
    <property type="evidence" value="ECO:0007669"/>
    <property type="project" value="InterPro"/>
</dbReference>
<dbReference type="GO" id="GO:0032259">
    <property type="term" value="P:methylation"/>
    <property type="evidence" value="ECO:0007669"/>
    <property type="project" value="UniProtKB-KW"/>
</dbReference>
<keyword evidence="2" id="KW-0067">ATP-binding</keyword>
<dbReference type="Gene3D" id="3.40.50.150">
    <property type="entry name" value="Vaccinia Virus protein VP39"/>
    <property type="match status" value="1"/>
</dbReference>
<dbReference type="SMART" id="SM00487">
    <property type="entry name" value="DEXDc"/>
    <property type="match status" value="1"/>
</dbReference>
<dbReference type="EMBL" id="FNPE01000008">
    <property type="protein sequence ID" value="SDY85212.1"/>
    <property type="molecule type" value="Genomic_DNA"/>
</dbReference>
<dbReference type="GO" id="GO:0008168">
    <property type="term" value="F:methyltransferase activity"/>
    <property type="evidence" value="ECO:0007669"/>
    <property type="project" value="UniProtKB-KW"/>
</dbReference>
<dbReference type="InterPro" id="IPR014001">
    <property type="entry name" value="Helicase_ATP-bd"/>
</dbReference>
<evidence type="ECO:0000313" key="4">
    <source>
        <dbReference type="Proteomes" id="UP000183417"/>
    </source>
</evidence>
<keyword evidence="2" id="KW-0378">Hydrolase</keyword>
<dbReference type="Proteomes" id="UP000183417">
    <property type="component" value="Unassembled WGS sequence"/>
</dbReference>
<reference evidence="3 4" key="1">
    <citation type="submission" date="2016-10" db="EMBL/GenBank/DDBJ databases">
        <authorList>
            <person name="de Groot N.N."/>
        </authorList>
    </citation>
    <scope>NUCLEOTIDE SEQUENCE [LARGE SCALE GENOMIC DNA]</scope>
    <source>
        <strain evidence="3 4">LMG 24775</strain>
    </source>
</reference>
<evidence type="ECO:0000259" key="1">
    <source>
        <dbReference type="PROSITE" id="PS51194"/>
    </source>
</evidence>
<dbReference type="Gene3D" id="3.40.50.300">
    <property type="entry name" value="P-loop containing nucleotide triphosphate hydrolases"/>
    <property type="match status" value="2"/>
</dbReference>
<dbReference type="GeneID" id="94689064"/>
<dbReference type="InterPro" id="IPR029063">
    <property type="entry name" value="SAM-dependent_MTases_sf"/>
</dbReference>
<name>A0A1H3N8K0_9BURK</name>
<keyword evidence="2" id="KW-0547">Nucleotide-binding</keyword>
<keyword evidence="3" id="KW-0489">Methyltransferase</keyword>
<reference evidence="2 5" key="2">
    <citation type="submission" date="2020-12" db="EMBL/GenBank/DDBJ databases">
        <title>FDA dAtabase for Regulatory Grade micrObial Sequences (FDA-ARGOS): Supporting development and validation of Infectious Disease Dx tests.</title>
        <authorList>
            <person name="Sproer C."/>
            <person name="Gronow S."/>
            <person name="Severitt S."/>
            <person name="Schroder I."/>
            <person name="Tallon L."/>
            <person name="Sadzewicz L."/>
            <person name="Zhao X."/>
            <person name="Boylan J."/>
            <person name="Ott S."/>
            <person name="Bowen H."/>
            <person name="Vavikolanu K."/>
            <person name="Mehta A."/>
            <person name="Aluvathingal J."/>
            <person name="Nadendla S."/>
            <person name="Lowell S."/>
            <person name="Myers T."/>
            <person name="Yan Y."/>
            <person name="Sichtig H."/>
        </authorList>
    </citation>
    <scope>NUCLEOTIDE SEQUENCE [LARGE SCALE GENOMIC DNA]</scope>
    <source>
        <strain evidence="2 5">FDAARGOS_890</strain>
        <plasmid evidence="2 5">unnamed</plasmid>
    </source>
</reference>
<dbReference type="Pfam" id="PF00271">
    <property type="entry name" value="Helicase_C"/>
    <property type="match status" value="1"/>
</dbReference>
<keyword evidence="2" id="KW-0614">Plasmid</keyword>
<organism evidence="3 4">
    <name type="scientific">Delftia lacustris</name>
    <dbReference type="NCBI Taxonomy" id="558537"/>
    <lineage>
        <taxon>Bacteria</taxon>
        <taxon>Pseudomonadati</taxon>
        <taxon>Pseudomonadota</taxon>
        <taxon>Betaproteobacteria</taxon>
        <taxon>Burkholderiales</taxon>
        <taxon>Comamonadaceae</taxon>
        <taxon>Delftia</taxon>
    </lineage>
</organism>
<evidence type="ECO:0000313" key="5">
    <source>
        <dbReference type="Proteomes" id="UP000595064"/>
    </source>
</evidence>
<feature type="domain" description="Helicase C-terminal" evidence="1">
    <location>
        <begin position="1237"/>
        <end position="1408"/>
    </location>
</feature>
<dbReference type="PANTHER" id="PTHR41313:SF1">
    <property type="entry name" value="DNA METHYLASE ADENINE-SPECIFIC DOMAIN-CONTAINING PROTEIN"/>
    <property type="match status" value="1"/>
</dbReference>
<keyword evidence="2" id="KW-0347">Helicase</keyword>
<geneLocation type="plasmid" evidence="2 5">
    <name>unnamed</name>
</geneLocation>
<dbReference type="GO" id="GO:0005524">
    <property type="term" value="F:ATP binding"/>
    <property type="evidence" value="ECO:0007669"/>
    <property type="project" value="InterPro"/>
</dbReference>
<dbReference type="SUPFAM" id="SSF52540">
    <property type="entry name" value="P-loop containing nucleoside triphosphate hydrolases"/>
    <property type="match status" value="2"/>
</dbReference>
<dbReference type="InterPro" id="IPR052933">
    <property type="entry name" value="DNA_Protect_Modify"/>
</dbReference>
<dbReference type="PROSITE" id="PS51194">
    <property type="entry name" value="HELICASE_CTER"/>
    <property type="match status" value="1"/>
</dbReference>
<proteinExistence type="predicted"/>
<protein>
    <submittedName>
        <fullName evidence="3">Adenine-specific DNA methylase, N12 class</fullName>
    </submittedName>
    <submittedName>
        <fullName evidence="2">DEAD/DEAH box helicase family protein</fullName>
    </submittedName>
</protein>
<dbReference type="Proteomes" id="UP000595064">
    <property type="component" value="Plasmid unnamed"/>
</dbReference>
<dbReference type="PANTHER" id="PTHR41313">
    <property type="entry name" value="ADENINE-SPECIFIC METHYLTRANSFERASE"/>
    <property type="match status" value="1"/>
</dbReference>
<dbReference type="GO" id="GO:0016787">
    <property type="term" value="F:hydrolase activity"/>
    <property type="evidence" value="ECO:0007669"/>
    <property type="project" value="InterPro"/>
</dbReference>
<dbReference type="RefSeq" id="WP_083393600.1">
    <property type="nucleotide sequence ID" value="NZ_CP065749.1"/>
</dbReference>
<gene>
    <name evidence="2" type="ORF">I6G47_32365</name>
    <name evidence="3" type="ORF">SAMN05421547_108223</name>
</gene>
<dbReference type="EMBL" id="CP065749">
    <property type="protein sequence ID" value="QPS84849.1"/>
    <property type="molecule type" value="Genomic_DNA"/>
</dbReference>
<evidence type="ECO:0000313" key="3">
    <source>
        <dbReference type="EMBL" id="SDY85212.1"/>
    </source>
</evidence>
<dbReference type="KEGG" id="dla:I6G47_32365"/>
<keyword evidence="3" id="KW-0808">Transferase</keyword>
<dbReference type="GO" id="GO:0004386">
    <property type="term" value="F:helicase activity"/>
    <property type="evidence" value="ECO:0007669"/>
    <property type="project" value="UniProtKB-KW"/>
</dbReference>
<dbReference type="InterPro" id="IPR001650">
    <property type="entry name" value="Helicase_C-like"/>
</dbReference>
<evidence type="ECO:0000313" key="2">
    <source>
        <dbReference type="EMBL" id="QPS84849.1"/>
    </source>
</evidence>
<dbReference type="Pfam" id="PF04851">
    <property type="entry name" value="ResIII"/>
    <property type="match status" value="1"/>
</dbReference>
<sequence>MKIKPIAEACMWLPGFGPEEDPLQVLGPLGASVANASVAESVPPSPAPTCAETNGRPIWPALLGSDLDCLSGPVAKFEANVAAIDLLRKLEVESREPTSRERVVLNRFTGWGSLPQAFNLEQNDTAWAARAAQLKELLNPEEYTAALESTPNSHYTPIEVVEAVWEAVKAMGFAGGRIVEPASGAGYFLGAMPEDVASASVVTAVELDSIPARIAKALYRPYGVVTHHGAFERVQLPQGFYDLAIGNVPFGNHGVAERRNVAFADFTVHNYFFARALELVRPGGLVAFITSSFTMDAVDDKVRKYLAGQAKLVTAIRLPSTTFAAIAGTEVVTDLVILQKLATPVADVEKAGWTTTKPVAWGSPLYSRDSGYGSRSHLMVNEYFVENANLVIGKLRTRSMGSRTVLVCDFEGDLRGELADRLGMMPHGIYQPTAMRARQHERREAALQLEGEHRPGLSLIDGKVFEVLGDKAVPSDLAGRTLERVLGLIQLRDTARKLIKAQTASDDDGMLGVYRTALNVSYDAFVAKNGYINDRVNRRAFKVDPDLPLLLSLEVWNEEEQRAGKAPIFERRTAGAYKRVTSCETAVEALQVSLGESARVLPLRIAELVGKPADEVMKALEEGGHVFLDPDSGHWEHADAYLSGLVREKLLAAESCGARFERNVEALKAVLPVPLGPADITARVGSTWIPTGVYEEFLSTLFDRKGFKVTYEGSVGAWNVEAPWISESDVRNTQTYGTGRVSAVELFEMELNQRRPTVHDKGEAGGAVVNSHATIAAREKQHDLKVKFVEWLWSDKDRSGEMAGLYNRLFNSTVPRRFNGEHLVLPGMSSIYSLRAHQRDAVWRIVSSQYPTLLAHVVGAGKTLEMICAGAELRRLGQASKVLYVVPNHMLYQFGANFMEAYPSAHVLLASKEDLQGDRRRLMLSRIATCDWDAVVVTQATFESMRVSDDYMTSFVEEELEKIESAIRLHSKDRGNKIVKQLARAKKSWRAKLDKLNNTRKKDSVLDFEDLGVDWLMIDESQFAKNLYRFSQMERIAGLPSSNSDRAFDLFVKTRCVMERRGDRKGVTFATGTPITNTMAELWTAMRFLQQSTLERHQIDCFDSWAANFAESVTALELAPDGSGYRMQTRFARFVNLPELMSIFRMVADIRTADMLDLPTPEVRKETVPVAGSPDLKAFVGELVERAGKIRSGGVKPNKDNMLKVTSDGRKAALDMRLVDPLAPEFEGGKIHMCANNVYRIWKEYAESKGAQVVFCDLSTPRNDGGFSAYDEMRLNLVRMGIPSHEIAFIHDHDSDASKDALFRAVRKGAVRVVLGSTEKLGVGTNIQDRLIAAHHLDSPWRPSDLEQREGRIVRQGNMYPEVFIFTYITQGSFDAYMYQLLHSKARFIAQIMTGNAALRTAEDAELAALSYAEIKALASGNPLVLRKAGVDAELAKLNVLYQEWARQSYSNKRELEGLPASIRYMEEAVKLIRIDMENAVAADKAPCVKVGGKTYTDMSKAAKALTVAIQSVSGRMQEIGAINGFKLIASNPAERRCELTLQGGWEYELGRHSRGSQVLRAAIQELSRPSLEKHLTLAKARAEGLNNQMRELAGVIGKPFDKQARLDELRKQQIEIDTALDLSKGDLSAVDESVQAEDLVAA</sequence>
<accession>A0A1H3N8K0</accession>
<dbReference type="InterPro" id="IPR027417">
    <property type="entry name" value="P-loop_NTPase"/>
</dbReference>
<dbReference type="SMART" id="SM00490">
    <property type="entry name" value="HELICc"/>
    <property type="match status" value="1"/>
</dbReference>
<dbReference type="InterPro" id="IPR006935">
    <property type="entry name" value="Helicase/UvrB_N"/>
</dbReference>
<dbReference type="PRINTS" id="PR00507">
    <property type="entry name" value="N12N6MTFRASE"/>
</dbReference>
<dbReference type="SUPFAM" id="SSF53335">
    <property type="entry name" value="S-adenosyl-L-methionine-dependent methyltransferases"/>
    <property type="match status" value="1"/>
</dbReference>